<evidence type="ECO:0000313" key="11">
    <source>
        <dbReference type="Proteomes" id="UP000807342"/>
    </source>
</evidence>
<dbReference type="Proteomes" id="UP000807342">
    <property type="component" value="Unassembled WGS sequence"/>
</dbReference>
<dbReference type="SMART" id="SM00160">
    <property type="entry name" value="RanBD"/>
    <property type="match status" value="1"/>
</dbReference>
<keyword evidence="3" id="KW-0509">mRNA transport</keyword>
<sequence length="594" mass="62174">MKRGAEKQISKDDYRDEDGEDETPQVGFKKADETVLATRQIRGLPKRASVASIPQPAAETGSTKFGGFSGFAGASSFSGFPSSTSTSIPPTSSFQSTTGPTNTAKALSSFLGPPRPATTSTPSSVSPSASPFGTSPVPPAVPPAASPLPMQKDNAVDPAELKYYTSLRGLNESVRSAIAKAIDDDPFSDITVFLERYKSLRAEIQKDYDANASMDTSPTPAPVTKTFSMPAPPSGGFAFGGIKAPTDAKPTLNGTGGGFTPTFTTQTSGFTFGKPTESKPSPFSAPSSDTSKKTDAPPTSSPSTLGFKPSDEKKDSASTAVPSFFNPKPSEDKTTSSIFSTGSFKPKDEKDTPPQPKSIFGLPSSTASTGSFTFGVTGGTTNTSTNSTNPPSSDSTTSQSRFAGFSGFGTPTTGFTFGNTPSTITPTALAPAAAAATPSGSGDGAETTDDPSKKSVAESFSLSADNKHDQEGAGEEDESTQHSIKLKAYIMKDTKGVKNWVEMGYGVFRIKKHKENGLRRVLLRSSSTGQILINFSFHSAFKPAQKGKNVTFIGHDAEGSSKMYTLKLQTEDQAVLLKDALDKEIKAKEETSSQ</sequence>
<dbReference type="InterPro" id="IPR053074">
    <property type="entry name" value="NPC_Nucleoporin"/>
</dbReference>
<dbReference type="InterPro" id="IPR000156">
    <property type="entry name" value="Ran_bind_dom"/>
</dbReference>
<dbReference type="GO" id="GO:0005643">
    <property type="term" value="C:nuclear pore"/>
    <property type="evidence" value="ECO:0007669"/>
    <property type="project" value="UniProtKB-SubCell"/>
</dbReference>
<evidence type="ECO:0000256" key="2">
    <source>
        <dbReference type="ARBA" id="ARBA00022448"/>
    </source>
</evidence>
<feature type="region of interest" description="Disordered" evidence="8">
    <location>
        <begin position="1"/>
        <end position="65"/>
    </location>
</feature>
<evidence type="ECO:0000313" key="10">
    <source>
        <dbReference type="EMBL" id="KAF9452741.1"/>
    </source>
</evidence>
<keyword evidence="2" id="KW-0813">Transport</keyword>
<feature type="compositionally biased region" description="Low complexity" evidence="8">
    <location>
        <begin position="429"/>
        <end position="440"/>
    </location>
</feature>
<protein>
    <recommendedName>
        <fullName evidence="9">RanBD1 domain-containing protein</fullName>
    </recommendedName>
</protein>
<keyword evidence="4" id="KW-0653">Protein transport</keyword>
<dbReference type="GO" id="GO:0051028">
    <property type="term" value="P:mRNA transport"/>
    <property type="evidence" value="ECO:0007669"/>
    <property type="project" value="UniProtKB-KW"/>
</dbReference>
<feature type="domain" description="RanBD1" evidence="9">
    <location>
        <begin position="473"/>
        <end position="534"/>
    </location>
</feature>
<dbReference type="AlphaFoldDB" id="A0A9P5XN39"/>
<name>A0A9P5XN39_9AGAR</name>
<accession>A0A9P5XN39</accession>
<evidence type="ECO:0000259" key="9">
    <source>
        <dbReference type="PROSITE" id="PS50196"/>
    </source>
</evidence>
<dbReference type="EMBL" id="MU151068">
    <property type="protein sequence ID" value="KAF9452741.1"/>
    <property type="molecule type" value="Genomic_DNA"/>
</dbReference>
<feature type="region of interest" description="Disordered" evidence="8">
    <location>
        <begin position="429"/>
        <end position="458"/>
    </location>
</feature>
<keyword evidence="11" id="KW-1185">Reference proteome</keyword>
<dbReference type="Pfam" id="PF08911">
    <property type="entry name" value="NUP50"/>
    <property type="match status" value="1"/>
</dbReference>
<keyword evidence="6" id="KW-0906">Nuclear pore complex</keyword>
<dbReference type="PANTHER" id="PTHR38697">
    <property type="entry name" value="NUCLEAR PORE COMPLEX PROTEIN SIMILAR TO S. CEREVISIAE NUP2 (EUROFUNG)"/>
    <property type="match status" value="1"/>
</dbReference>
<feature type="compositionally biased region" description="Basic and acidic residues" evidence="8">
    <location>
        <begin position="1"/>
        <end position="14"/>
    </location>
</feature>
<evidence type="ECO:0000256" key="8">
    <source>
        <dbReference type="SAM" id="MobiDB-lite"/>
    </source>
</evidence>
<feature type="compositionally biased region" description="Low complexity" evidence="8">
    <location>
        <begin position="363"/>
        <end position="407"/>
    </location>
</feature>
<feature type="compositionally biased region" description="Polar residues" evidence="8">
    <location>
        <begin position="278"/>
        <end position="289"/>
    </location>
</feature>
<dbReference type="CDD" id="cd13170">
    <property type="entry name" value="RanBD_NUP50"/>
    <property type="match status" value="1"/>
</dbReference>
<evidence type="ECO:0000256" key="6">
    <source>
        <dbReference type="ARBA" id="ARBA00023132"/>
    </source>
</evidence>
<organism evidence="10 11">
    <name type="scientific">Macrolepiota fuliginosa MF-IS2</name>
    <dbReference type="NCBI Taxonomy" id="1400762"/>
    <lineage>
        <taxon>Eukaryota</taxon>
        <taxon>Fungi</taxon>
        <taxon>Dikarya</taxon>
        <taxon>Basidiomycota</taxon>
        <taxon>Agaricomycotina</taxon>
        <taxon>Agaricomycetes</taxon>
        <taxon>Agaricomycetidae</taxon>
        <taxon>Agaricales</taxon>
        <taxon>Agaricineae</taxon>
        <taxon>Agaricaceae</taxon>
        <taxon>Macrolepiota</taxon>
    </lineage>
</organism>
<feature type="region of interest" description="Disordered" evidence="8">
    <location>
        <begin position="249"/>
        <end position="407"/>
    </location>
</feature>
<evidence type="ECO:0000256" key="5">
    <source>
        <dbReference type="ARBA" id="ARBA00023010"/>
    </source>
</evidence>
<evidence type="ECO:0000256" key="4">
    <source>
        <dbReference type="ARBA" id="ARBA00022927"/>
    </source>
</evidence>
<feature type="compositionally biased region" description="Pro residues" evidence="8">
    <location>
        <begin position="136"/>
        <end position="146"/>
    </location>
</feature>
<dbReference type="Gene3D" id="2.30.29.30">
    <property type="entry name" value="Pleckstrin-homology domain (PH domain)/Phosphotyrosine-binding domain (PTB)"/>
    <property type="match status" value="1"/>
</dbReference>
<keyword evidence="7" id="KW-0539">Nucleus</keyword>
<dbReference type="OrthoDB" id="185618at2759"/>
<feature type="compositionally biased region" description="Low complexity" evidence="8">
    <location>
        <begin position="117"/>
        <end position="131"/>
    </location>
</feature>
<comment type="caution">
    <text evidence="10">The sequence shown here is derived from an EMBL/GenBank/DDBJ whole genome shotgun (WGS) entry which is preliminary data.</text>
</comment>
<feature type="compositionally biased region" description="Low complexity" evidence="8">
    <location>
        <begin position="260"/>
        <end position="273"/>
    </location>
</feature>
<feature type="region of interest" description="Disordered" evidence="8">
    <location>
        <begin position="79"/>
        <end position="153"/>
    </location>
</feature>
<reference evidence="10" key="1">
    <citation type="submission" date="2020-11" db="EMBL/GenBank/DDBJ databases">
        <authorList>
            <consortium name="DOE Joint Genome Institute"/>
            <person name="Ahrendt S."/>
            <person name="Riley R."/>
            <person name="Andreopoulos W."/>
            <person name="Labutti K."/>
            <person name="Pangilinan J."/>
            <person name="Ruiz-Duenas F.J."/>
            <person name="Barrasa J.M."/>
            <person name="Sanchez-Garcia M."/>
            <person name="Camarero S."/>
            <person name="Miyauchi S."/>
            <person name="Serrano A."/>
            <person name="Linde D."/>
            <person name="Babiker R."/>
            <person name="Drula E."/>
            <person name="Ayuso-Fernandez I."/>
            <person name="Pacheco R."/>
            <person name="Padilla G."/>
            <person name="Ferreira P."/>
            <person name="Barriuso J."/>
            <person name="Kellner H."/>
            <person name="Castanera R."/>
            <person name="Alfaro M."/>
            <person name="Ramirez L."/>
            <person name="Pisabarro A.G."/>
            <person name="Kuo A."/>
            <person name="Tritt A."/>
            <person name="Lipzen A."/>
            <person name="He G."/>
            <person name="Yan M."/>
            <person name="Ng V."/>
            <person name="Cullen D."/>
            <person name="Martin F."/>
            <person name="Rosso M.-N."/>
            <person name="Henrissat B."/>
            <person name="Hibbett D."/>
            <person name="Martinez A.T."/>
            <person name="Grigoriev I.V."/>
        </authorList>
    </citation>
    <scope>NUCLEOTIDE SEQUENCE</scope>
    <source>
        <strain evidence="10">MF-IS2</strain>
    </source>
</reference>
<evidence type="ECO:0000256" key="1">
    <source>
        <dbReference type="ARBA" id="ARBA00004567"/>
    </source>
</evidence>
<dbReference type="SUPFAM" id="SSF50729">
    <property type="entry name" value="PH domain-like"/>
    <property type="match status" value="1"/>
</dbReference>
<dbReference type="PROSITE" id="PS50196">
    <property type="entry name" value="RANBD1"/>
    <property type="match status" value="1"/>
</dbReference>
<evidence type="ECO:0000256" key="7">
    <source>
        <dbReference type="ARBA" id="ARBA00023242"/>
    </source>
</evidence>
<comment type="subcellular location">
    <subcellularLocation>
        <location evidence="1">Nucleus</location>
        <location evidence="1">Nuclear pore complex</location>
    </subcellularLocation>
</comment>
<keyword evidence="5" id="KW-0811">Translocation</keyword>
<evidence type="ECO:0000256" key="3">
    <source>
        <dbReference type="ARBA" id="ARBA00022816"/>
    </source>
</evidence>
<dbReference type="PANTHER" id="PTHR38697:SF1">
    <property type="entry name" value="NUCLEAR PORE COMPLEX PROTEIN SIMILAR TO S. CEREVISIAE NUP2 (EUROFUNG)"/>
    <property type="match status" value="1"/>
</dbReference>
<feature type="compositionally biased region" description="Low complexity" evidence="8">
    <location>
        <begin position="79"/>
        <end position="98"/>
    </location>
</feature>
<dbReference type="Pfam" id="PF00638">
    <property type="entry name" value="Ran_BP1"/>
    <property type="match status" value="1"/>
</dbReference>
<proteinExistence type="predicted"/>
<gene>
    <name evidence="10" type="ORF">P691DRAFT_696356</name>
</gene>
<dbReference type="InterPro" id="IPR011993">
    <property type="entry name" value="PH-like_dom_sf"/>
</dbReference>
<dbReference type="GO" id="GO:0015031">
    <property type="term" value="P:protein transport"/>
    <property type="evidence" value="ECO:0007669"/>
    <property type="project" value="UniProtKB-KW"/>
</dbReference>
<dbReference type="InterPro" id="IPR015007">
    <property type="entry name" value="NUP2/50/61"/>
</dbReference>